<dbReference type="EMBL" id="LKTM01000006">
    <property type="protein sequence ID" value="KQH80842.1"/>
    <property type="molecule type" value="Genomic_DNA"/>
</dbReference>
<feature type="compositionally biased region" description="Polar residues" evidence="1">
    <location>
        <begin position="329"/>
        <end position="338"/>
    </location>
</feature>
<feature type="compositionally biased region" description="Polar residues" evidence="1">
    <location>
        <begin position="358"/>
        <end position="368"/>
    </location>
</feature>
<dbReference type="RefSeq" id="WP_055576318.1">
    <property type="nucleotide sequence ID" value="NZ_LKTM01000006.1"/>
</dbReference>
<evidence type="ECO:0000256" key="1">
    <source>
        <dbReference type="SAM" id="MobiDB-lite"/>
    </source>
</evidence>
<accession>A0A0Q2LYW0</accession>
<organism evidence="3 4">
    <name type="scientific">Mycobacterium gordonae</name>
    <dbReference type="NCBI Taxonomy" id="1778"/>
    <lineage>
        <taxon>Bacteria</taxon>
        <taxon>Bacillati</taxon>
        <taxon>Actinomycetota</taxon>
        <taxon>Actinomycetes</taxon>
        <taxon>Mycobacteriales</taxon>
        <taxon>Mycobacteriaceae</taxon>
        <taxon>Mycobacterium</taxon>
    </lineage>
</organism>
<name>A0A0Q2LYW0_MYCGO</name>
<dbReference type="Proteomes" id="UP000051677">
    <property type="component" value="Unassembled WGS sequence"/>
</dbReference>
<feature type="compositionally biased region" description="Polar residues" evidence="1">
    <location>
        <begin position="1"/>
        <end position="13"/>
    </location>
</feature>
<proteinExistence type="predicted"/>
<feature type="region of interest" description="Disordered" evidence="1">
    <location>
        <begin position="325"/>
        <end position="391"/>
    </location>
</feature>
<sequence>MKDTIANSQQVWDSTAGWLGEKVQSGPRARSGEVQTDDAEPAAQELRDEDDDSVGDDGCLPCAPIALDADDDNSADGEVGSVNGDDDALGVEPVAAQAEGGGGDQGGVVVVGGDGPQPSVTPVEPTQESPRYNRALALGFVAVTVVASLIVGGTLVVMRHRPHTADQDRAAHPSTQVSIVAAPTTTAAAAATGPDAAIPYSATAIGCLPGSTAAQSVAGTDPTQAWVCVHGGIVGQHLVLNLGRTMVITGVSITPGWVGSDASGADQWLQHQVVKRLQWSFNDSPPTVVPQETHAVHGEAPQALPGRGVLASRIILLVLETGRAPAETAPTSTPNPTAGSGGLLGEVLGPTPAGEASPTPSASLPADQSRTDPADNTFAVSSIRIFGHPPQ</sequence>
<dbReference type="OrthoDB" id="4526353at2"/>
<dbReference type="AlphaFoldDB" id="A0A0Q2LYW0"/>
<keyword evidence="2" id="KW-0472">Membrane</keyword>
<keyword evidence="2" id="KW-1133">Transmembrane helix</keyword>
<feature type="transmembrane region" description="Helical" evidence="2">
    <location>
        <begin position="135"/>
        <end position="158"/>
    </location>
</feature>
<reference evidence="3 4" key="1">
    <citation type="submission" date="2015-10" db="EMBL/GenBank/DDBJ databases">
        <title>Mycobacterium gordonae draft genome assembly.</title>
        <authorList>
            <person name="Ustinova V."/>
            <person name="Smirnova T."/>
            <person name="Blagodatskikh K."/>
            <person name="Varlamov D."/>
            <person name="Larionova E."/>
            <person name="Chernousova L."/>
        </authorList>
    </citation>
    <scope>NUCLEOTIDE SEQUENCE [LARGE SCALE GENOMIC DNA]</scope>
    <source>
        <strain evidence="3 4">CTRI 14-8773</strain>
    </source>
</reference>
<protein>
    <recommendedName>
        <fullName evidence="5">F5/8 type C domain-containing protein</fullName>
    </recommendedName>
</protein>
<feature type="region of interest" description="Disordered" evidence="1">
    <location>
        <begin position="1"/>
        <end position="88"/>
    </location>
</feature>
<evidence type="ECO:0000313" key="3">
    <source>
        <dbReference type="EMBL" id="KQH80842.1"/>
    </source>
</evidence>
<comment type="caution">
    <text evidence="3">The sequence shown here is derived from an EMBL/GenBank/DDBJ whole genome shotgun (WGS) entry which is preliminary data.</text>
</comment>
<keyword evidence="2" id="KW-0812">Transmembrane</keyword>
<evidence type="ECO:0008006" key="5">
    <source>
        <dbReference type="Google" id="ProtNLM"/>
    </source>
</evidence>
<gene>
    <name evidence="3" type="ORF">AO501_26080</name>
</gene>
<evidence type="ECO:0000313" key="4">
    <source>
        <dbReference type="Proteomes" id="UP000051677"/>
    </source>
</evidence>
<evidence type="ECO:0000256" key="2">
    <source>
        <dbReference type="SAM" id="Phobius"/>
    </source>
</evidence>